<dbReference type="GeneID" id="31008973"/>
<dbReference type="AlphaFoldDB" id="A0A1Q5Q702"/>
<evidence type="ECO:0000256" key="2">
    <source>
        <dbReference type="ARBA" id="ARBA00022448"/>
    </source>
</evidence>
<comment type="caution">
    <text evidence="7">The sequence shown here is derived from an EMBL/GenBank/DDBJ whole genome shotgun (WGS) entry which is preliminary data.</text>
</comment>
<keyword evidence="8" id="KW-1185">Reference proteome</keyword>
<evidence type="ECO:0000256" key="6">
    <source>
        <dbReference type="SAM" id="Phobius"/>
    </source>
</evidence>
<evidence type="ECO:0000256" key="4">
    <source>
        <dbReference type="ARBA" id="ARBA00022989"/>
    </source>
</evidence>
<evidence type="ECO:0000256" key="5">
    <source>
        <dbReference type="ARBA" id="ARBA00023136"/>
    </source>
</evidence>
<feature type="transmembrane region" description="Helical" evidence="6">
    <location>
        <begin position="211"/>
        <end position="230"/>
    </location>
</feature>
<evidence type="ECO:0000256" key="1">
    <source>
        <dbReference type="ARBA" id="ARBA00004141"/>
    </source>
</evidence>
<feature type="transmembrane region" description="Helical" evidence="6">
    <location>
        <begin position="37"/>
        <end position="61"/>
    </location>
</feature>
<feature type="transmembrane region" description="Helical" evidence="6">
    <location>
        <begin position="105"/>
        <end position="124"/>
    </location>
</feature>
<dbReference type="PANTHER" id="PTHR19432">
    <property type="entry name" value="SUGAR TRANSPORTER"/>
    <property type="match status" value="1"/>
</dbReference>
<dbReference type="Proteomes" id="UP000214365">
    <property type="component" value="Unassembled WGS sequence"/>
</dbReference>
<dbReference type="EMBL" id="LFMY01000020">
    <property type="protein sequence ID" value="OKL55530.1"/>
    <property type="molecule type" value="Genomic_DNA"/>
</dbReference>
<feature type="transmembrane region" description="Helical" evidence="6">
    <location>
        <begin position="130"/>
        <end position="150"/>
    </location>
</feature>
<dbReference type="Gene3D" id="1.20.1250.20">
    <property type="entry name" value="MFS general substrate transporter like domains"/>
    <property type="match status" value="1"/>
</dbReference>
<dbReference type="RefSeq" id="XP_020115651.1">
    <property type="nucleotide sequence ID" value="XM_020264201.1"/>
</dbReference>
<organism evidence="7 8">
    <name type="scientific">Talaromyces atroroseus</name>
    <dbReference type="NCBI Taxonomy" id="1441469"/>
    <lineage>
        <taxon>Eukaryota</taxon>
        <taxon>Fungi</taxon>
        <taxon>Dikarya</taxon>
        <taxon>Ascomycota</taxon>
        <taxon>Pezizomycotina</taxon>
        <taxon>Eurotiomycetes</taxon>
        <taxon>Eurotiomycetidae</taxon>
        <taxon>Eurotiales</taxon>
        <taxon>Trichocomaceae</taxon>
        <taxon>Talaromyces</taxon>
        <taxon>Talaromyces sect. Trachyspermi</taxon>
    </lineage>
</organism>
<proteinExistence type="predicted"/>
<dbReference type="InterPro" id="IPR011701">
    <property type="entry name" value="MFS"/>
</dbReference>
<dbReference type="InterPro" id="IPR036259">
    <property type="entry name" value="MFS_trans_sf"/>
</dbReference>
<evidence type="ECO:0000256" key="3">
    <source>
        <dbReference type="ARBA" id="ARBA00022692"/>
    </source>
</evidence>
<sequence>MPSRPEHDDANQDDSFQLLAMDEIGEEPLYLPPPRSVLYMLVLCSGFGTLQLVFALLASYGSAQLLSVGVSQAATGLTWLAGPLAGTFVQPLVGIMSDKFGHHKLIVAIGLIGLAISLIGLGWAPDLMETSGILSRTLLVLFICTLNIAVQPVQLGLRVLIIENCRPQQQNTASAWAARMTGIGNILAQLVGSVDTTKLQPFMTANHFKNLCLLTSICLALTTIILGVFVTNKGAFKEAPEKQNQESMLKGVWEVMHTLSPEVLNIWKVQVFSWMGWFPFLYYVTSYVDYLEWQHFMIFYDIKQ</sequence>
<dbReference type="Pfam" id="PF07690">
    <property type="entry name" value="MFS_1"/>
    <property type="match status" value="1"/>
</dbReference>
<keyword evidence="2" id="KW-0813">Transport</keyword>
<dbReference type="GO" id="GO:0008506">
    <property type="term" value="F:sucrose:proton symporter activity"/>
    <property type="evidence" value="ECO:0007669"/>
    <property type="project" value="TreeGrafter"/>
</dbReference>
<dbReference type="OrthoDB" id="28755at2759"/>
<dbReference type="GO" id="GO:0005886">
    <property type="term" value="C:plasma membrane"/>
    <property type="evidence" value="ECO:0007669"/>
    <property type="project" value="TreeGrafter"/>
</dbReference>
<gene>
    <name evidence="7" type="ORF">UA08_09217</name>
</gene>
<feature type="transmembrane region" description="Helical" evidence="6">
    <location>
        <begin position="271"/>
        <end position="290"/>
    </location>
</feature>
<keyword evidence="5 6" id="KW-0472">Membrane</keyword>
<name>A0A1Q5Q702_TALAT</name>
<evidence type="ECO:0008006" key="9">
    <source>
        <dbReference type="Google" id="ProtNLM"/>
    </source>
</evidence>
<keyword evidence="4 6" id="KW-1133">Transmembrane helix</keyword>
<evidence type="ECO:0000313" key="7">
    <source>
        <dbReference type="EMBL" id="OKL55530.1"/>
    </source>
</evidence>
<dbReference type="SUPFAM" id="SSF103473">
    <property type="entry name" value="MFS general substrate transporter"/>
    <property type="match status" value="1"/>
</dbReference>
<dbReference type="PANTHER" id="PTHR19432:SF35">
    <property type="entry name" value="SOLUTE CARRIER FAMILY 45 MEMBER 3 ISOFORM X1"/>
    <property type="match status" value="1"/>
</dbReference>
<evidence type="ECO:0000313" key="8">
    <source>
        <dbReference type="Proteomes" id="UP000214365"/>
    </source>
</evidence>
<comment type="subcellular location">
    <subcellularLocation>
        <location evidence="1">Membrane</location>
        <topology evidence="1">Multi-pass membrane protein</topology>
    </subcellularLocation>
</comment>
<accession>A0A1Q5Q702</accession>
<protein>
    <recommendedName>
        <fullName evidence="9">Major facilitator superfamily (MFS) profile domain-containing protein</fullName>
    </recommendedName>
</protein>
<keyword evidence="3 6" id="KW-0812">Transmembrane</keyword>
<reference evidence="7 8" key="1">
    <citation type="submission" date="2015-06" db="EMBL/GenBank/DDBJ databases">
        <title>Talaromyces atroroseus IBT 11181 draft genome.</title>
        <authorList>
            <person name="Rasmussen K.B."/>
            <person name="Rasmussen S."/>
            <person name="Petersen B."/>
            <person name="Sicheritz-Ponten T."/>
            <person name="Mortensen U.H."/>
            <person name="Thrane U."/>
        </authorList>
    </citation>
    <scope>NUCLEOTIDE SEQUENCE [LARGE SCALE GENOMIC DNA]</scope>
    <source>
        <strain evidence="7 8">IBT 11181</strain>
    </source>
</reference>